<name>W9RMJ2_9ROSA</name>
<evidence type="ECO:0000313" key="3">
    <source>
        <dbReference type="Proteomes" id="UP000030645"/>
    </source>
</evidence>
<proteinExistence type="predicted"/>
<dbReference type="EMBL" id="KE345280">
    <property type="protein sequence ID" value="EXB97660.1"/>
    <property type="molecule type" value="Genomic_DNA"/>
</dbReference>
<dbReference type="STRING" id="981085.W9RMJ2"/>
<feature type="region of interest" description="Disordered" evidence="1">
    <location>
        <begin position="49"/>
        <end position="75"/>
    </location>
</feature>
<dbReference type="AlphaFoldDB" id="W9RMJ2"/>
<dbReference type="PANTHER" id="PTHR47852">
    <property type="entry name" value="OS06G0298400 PROTEIN"/>
    <property type="match status" value="1"/>
</dbReference>
<protein>
    <submittedName>
        <fullName evidence="2">Uncharacterized protein</fullName>
    </submittedName>
</protein>
<organism evidence="2 3">
    <name type="scientific">Morus notabilis</name>
    <dbReference type="NCBI Taxonomy" id="981085"/>
    <lineage>
        <taxon>Eukaryota</taxon>
        <taxon>Viridiplantae</taxon>
        <taxon>Streptophyta</taxon>
        <taxon>Embryophyta</taxon>
        <taxon>Tracheophyta</taxon>
        <taxon>Spermatophyta</taxon>
        <taxon>Magnoliopsida</taxon>
        <taxon>eudicotyledons</taxon>
        <taxon>Gunneridae</taxon>
        <taxon>Pentapetalae</taxon>
        <taxon>rosids</taxon>
        <taxon>fabids</taxon>
        <taxon>Rosales</taxon>
        <taxon>Moraceae</taxon>
        <taxon>Moreae</taxon>
        <taxon>Morus</taxon>
    </lineage>
</organism>
<dbReference type="Proteomes" id="UP000030645">
    <property type="component" value="Unassembled WGS sequence"/>
</dbReference>
<dbReference type="PANTHER" id="PTHR47852:SF2">
    <property type="entry name" value="WW DOMAIN-CONTAINING PROTEIN"/>
    <property type="match status" value="1"/>
</dbReference>
<accession>W9RMJ2</accession>
<sequence length="115" mass="12427">MSGSHYGLGSKKMAASSSRERLLRCHGVVLHGEASVDIEVNTGEVKHEIDKDSTSLNYQNQEGMDKRESDAAASSDLCKDLETEQVSTSGASDAQLLGDVSSGWQIVMHEESDRL</sequence>
<evidence type="ECO:0000256" key="1">
    <source>
        <dbReference type="SAM" id="MobiDB-lite"/>
    </source>
</evidence>
<gene>
    <name evidence="2" type="ORF">L484_020210</name>
</gene>
<keyword evidence="3" id="KW-1185">Reference proteome</keyword>
<evidence type="ECO:0000313" key="2">
    <source>
        <dbReference type="EMBL" id="EXB97660.1"/>
    </source>
</evidence>
<reference evidence="3" key="1">
    <citation type="submission" date="2013-01" db="EMBL/GenBank/DDBJ databases">
        <title>Draft Genome Sequence of a Mulberry Tree, Morus notabilis C.K. Schneid.</title>
        <authorList>
            <person name="He N."/>
            <person name="Zhao S."/>
        </authorList>
    </citation>
    <scope>NUCLEOTIDE SEQUENCE</scope>
</reference>